<gene>
    <name evidence="3" type="ORF">P73_4654</name>
    <name evidence="4" type="ORF">P73_4746</name>
</gene>
<dbReference type="InterPro" id="IPR036397">
    <property type="entry name" value="RNaseH_sf"/>
</dbReference>
<feature type="compositionally biased region" description="Basic and acidic residues" evidence="1">
    <location>
        <begin position="357"/>
        <end position="373"/>
    </location>
</feature>
<dbReference type="HOGENOM" id="CLU_017991_0_1_5"/>
<dbReference type="InterPro" id="IPR012337">
    <property type="entry name" value="RNaseH-like_sf"/>
</dbReference>
<dbReference type="KEGG" id="cid:P73_4746"/>
<dbReference type="SUPFAM" id="SSF50610">
    <property type="entry name" value="mu transposase, C-terminal domain"/>
    <property type="match status" value="1"/>
</dbReference>
<protein>
    <recommendedName>
        <fullName evidence="2">Integrase catalytic domain-containing protein</fullName>
    </recommendedName>
</protein>
<evidence type="ECO:0000256" key="1">
    <source>
        <dbReference type="SAM" id="MobiDB-lite"/>
    </source>
</evidence>
<dbReference type="InterPro" id="IPR001584">
    <property type="entry name" value="Integrase_cat-core"/>
</dbReference>
<dbReference type="SUPFAM" id="SSF53098">
    <property type="entry name" value="Ribonuclease H-like"/>
    <property type="match status" value="1"/>
</dbReference>
<geneLocation type="plasmid" evidence="3 5">
    <name>pP73B</name>
</geneLocation>
<accession>A0A0B5E8Y6</accession>
<evidence type="ECO:0000259" key="2">
    <source>
        <dbReference type="PROSITE" id="PS50994"/>
    </source>
</evidence>
<reference evidence="4 5" key="1">
    <citation type="journal article" date="2014" name="Int. J. Syst. Evol. Microbiol.">
        <title>Celeribacter indicus sp. nov., a polycyclic aromatic hydrocarbon-degrading bacterium from deep-sea sediment and reclassification of Huaishuia halophila as Celeribacter halophilus comb. nov.</title>
        <authorList>
            <person name="Lai Q."/>
            <person name="Cao J."/>
            <person name="Yuan J."/>
            <person name="Li F."/>
            <person name="Shao Z."/>
        </authorList>
    </citation>
    <scope>NUCLEOTIDE SEQUENCE [LARGE SCALE GENOMIC DNA]</scope>
    <source>
        <strain evidence="4">P73</strain>
        <plasmid evidence="5">Plasmid pP73B</plasmid>
        <plasmid evidence="5">Plasmid pP73C</plasmid>
        <plasmid evidence="3">pP73B</plasmid>
        <plasmid evidence="4">pP73C</plasmid>
    </source>
</reference>
<feature type="domain" description="Integrase catalytic" evidence="2">
    <location>
        <begin position="28"/>
        <end position="230"/>
    </location>
</feature>
<evidence type="ECO:0000313" key="4">
    <source>
        <dbReference type="EMBL" id="AJE49461.1"/>
    </source>
</evidence>
<dbReference type="PROSITE" id="PS50994">
    <property type="entry name" value="INTEGRASE"/>
    <property type="match status" value="1"/>
</dbReference>
<geneLocation type="plasmid" evidence="4 5">
    <name>pP73C</name>
</geneLocation>
<name>A0A0B5E8Y6_9RHOB</name>
<dbReference type="Proteomes" id="UP000031521">
    <property type="component" value="Plasmid pP73C"/>
</dbReference>
<proteinExistence type="predicted"/>
<evidence type="ECO:0000313" key="3">
    <source>
        <dbReference type="EMBL" id="AJE49369.1"/>
    </source>
</evidence>
<organism evidence="4 5">
    <name type="scientific">Celeribacter indicus</name>
    <dbReference type="NCBI Taxonomy" id="1208324"/>
    <lineage>
        <taxon>Bacteria</taxon>
        <taxon>Pseudomonadati</taxon>
        <taxon>Pseudomonadota</taxon>
        <taxon>Alphaproteobacteria</taxon>
        <taxon>Rhodobacterales</taxon>
        <taxon>Roseobacteraceae</taxon>
        <taxon>Celeribacter</taxon>
    </lineage>
</organism>
<dbReference type="Proteomes" id="UP000031521">
    <property type="component" value="Plasmid pP73B"/>
</dbReference>
<dbReference type="InterPro" id="IPR009004">
    <property type="entry name" value="Transposase_Mu_C"/>
</dbReference>
<evidence type="ECO:0000313" key="5">
    <source>
        <dbReference type="Proteomes" id="UP000031521"/>
    </source>
</evidence>
<dbReference type="AlphaFoldDB" id="A0A0B5E8Y6"/>
<sequence>MDAREIAKAREGAKAARQKFAPVVGDNKANRPLEVVQIDHTPADIILVDSFERKPIGRPWVTLAIDVATRMVTGYYTSLEAPSRLSVALCLTQAVAPKAELLAELVRNVPWPAQGKPHSIHVDNGRDFRSHAFRSACAEWGIDLVYRPPGSPHFGGHIERLIGTMMGAVHLLPGTTQSSVVAKGDYDAEGMATMTLSDFDRWFALEICRYNNSIHSSLGCTPVAKWEALSEQMMGDIPFEIEAFRVSFLPSELRKVRRDGIHLFQIRYWSDALAGHIGRGDGKVVVRYDPRDLSVIWVELDNDRYVEARYRNLEIPPVSLWEYREAMRNARALGKSGSNELVLAELIRQQRQIESESRSLTRAERRSRERKGTLEGANSAVSTTEGLRAIDTGDTSRPLFKVERW</sequence>
<feature type="region of interest" description="Disordered" evidence="1">
    <location>
        <begin position="357"/>
        <end position="388"/>
    </location>
</feature>
<dbReference type="EMBL" id="CP004396">
    <property type="protein sequence ID" value="AJE49461.1"/>
    <property type="molecule type" value="Genomic_DNA"/>
</dbReference>
<dbReference type="GO" id="GO:0003676">
    <property type="term" value="F:nucleic acid binding"/>
    <property type="evidence" value="ECO:0007669"/>
    <property type="project" value="InterPro"/>
</dbReference>
<dbReference type="InterPro" id="IPR015378">
    <property type="entry name" value="Transposase-like_Mu_C"/>
</dbReference>
<dbReference type="KEGG" id="cid:P73_4654"/>
<reference evidence="4" key="2">
    <citation type="journal article" date="2015" name="Sci. Rep.">
        <title>Genomic and metabolic analysis of fluoranthene degradation pathway in Celeribacter indicus P73(T.).</title>
        <authorList>
            <person name="Cao J."/>
            <person name="Lai Q."/>
            <person name="Yuan J."/>
            <person name="Shao Z."/>
        </authorList>
    </citation>
    <scope>NUCLEOTIDE SEQUENCE</scope>
    <source>
        <strain evidence="4">P73</strain>
        <plasmid evidence="3">pP73B</plasmid>
        <plasmid evidence="4">pP73C</plasmid>
    </source>
</reference>
<dbReference type="Gene3D" id="3.30.420.10">
    <property type="entry name" value="Ribonuclease H-like superfamily/Ribonuclease H"/>
    <property type="match status" value="1"/>
</dbReference>
<dbReference type="GO" id="GO:0015074">
    <property type="term" value="P:DNA integration"/>
    <property type="evidence" value="ECO:0007669"/>
    <property type="project" value="InterPro"/>
</dbReference>
<dbReference type="Pfam" id="PF09299">
    <property type="entry name" value="Mu-transpos_C"/>
    <property type="match status" value="1"/>
</dbReference>
<dbReference type="Pfam" id="PF00665">
    <property type="entry name" value="rve"/>
    <property type="match status" value="1"/>
</dbReference>
<dbReference type="Gene3D" id="2.30.30.130">
    <property type="entry name" value="Transposase, Mu, C-terminal"/>
    <property type="match status" value="1"/>
</dbReference>
<keyword evidence="4" id="KW-0614">Plasmid</keyword>
<dbReference type="EMBL" id="CP004395">
    <property type="protein sequence ID" value="AJE49369.1"/>
    <property type="molecule type" value="Genomic_DNA"/>
</dbReference>
<keyword evidence="5" id="KW-1185">Reference proteome</keyword>